<dbReference type="PATRIC" id="fig|1302.21.peg.1844"/>
<reference evidence="4 5" key="1">
    <citation type="submission" date="2016-01" db="EMBL/GenBank/DDBJ databases">
        <title>Highly variable Streptococcus oralis are common among viridans streptococci isolated from primates.</title>
        <authorList>
            <person name="Denapaite D."/>
            <person name="Rieger M."/>
            <person name="Koendgen S."/>
            <person name="Brueckner R."/>
            <person name="Ochigava I."/>
            <person name="Kappeler P."/>
            <person name="Maetz-Rensing K."/>
            <person name="Leendertz F."/>
            <person name="Hakenbeck R."/>
        </authorList>
    </citation>
    <scope>NUCLEOTIDE SEQUENCE [LARGE SCALE GENOMIC DNA]</scope>
    <source>
        <strain evidence="4 5">DD07</strain>
    </source>
</reference>
<dbReference type="Gene3D" id="3.40.710.10">
    <property type="entry name" value="DD-peptidase/beta-lactamase superfamily"/>
    <property type="match status" value="1"/>
</dbReference>
<dbReference type="InterPro" id="IPR012338">
    <property type="entry name" value="Beta-lactam/transpept-like"/>
</dbReference>
<dbReference type="InterPro" id="IPR045155">
    <property type="entry name" value="Beta-lactam_cat"/>
</dbReference>
<protein>
    <recommendedName>
        <fullName evidence="6">Serine hydrolase</fullName>
    </recommendedName>
</protein>
<comment type="caution">
    <text evidence="4">The sequence shown here is derived from an EMBL/GenBank/DDBJ whole genome shotgun (WGS) entry which is preliminary data.</text>
</comment>
<dbReference type="GO" id="GO:0008800">
    <property type="term" value="F:beta-lactamase activity"/>
    <property type="evidence" value="ECO:0007669"/>
    <property type="project" value="InterPro"/>
</dbReference>
<feature type="signal peptide" evidence="1">
    <location>
        <begin position="1"/>
        <end position="21"/>
    </location>
</feature>
<dbReference type="InterPro" id="IPR044081">
    <property type="entry name" value="DUF5776"/>
</dbReference>
<dbReference type="Proteomes" id="UP000070096">
    <property type="component" value="Unassembled WGS sequence"/>
</dbReference>
<keyword evidence="1" id="KW-0732">Signal</keyword>
<evidence type="ECO:0000313" key="5">
    <source>
        <dbReference type="Proteomes" id="UP000070096"/>
    </source>
</evidence>
<gene>
    <name evidence="4" type="ORF">SGODD07_01666</name>
</gene>
<evidence type="ECO:0000256" key="1">
    <source>
        <dbReference type="SAM" id="SignalP"/>
    </source>
</evidence>
<evidence type="ECO:0008006" key="6">
    <source>
        <dbReference type="Google" id="ProtNLM"/>
    </source>
</evidence>
<feature type="domain" description="Beta-lactamase class A catalytic" evidence="2">
    <location>
        <begin position="205"/>
        <end position="406"/>
    </location>
</feature>
<sequence length="426" mass="47905">MRKYLALLLLPAFFCSNIVISTEKDIPLTTSQQYELTNTSYSNYYQTLPTNPNVYEEVLTFSSAELDKISGKLSPNQPFKLTELVVNSQGLPLFKLSNGQFVVADKRSIYDDTVLALEDTNQTVWLKPGFTVYEKAYVNGVKKINSNKSAYTSVKITQLATTPTAQYAKIENSGWVRADYLSDTDNRIEKVQEILTSRYNQADFSIYVKQLNTGKTAGINQDTEMYSASVTKLPILYYAQEELNKGKFTLAQGLRYIQDVNDYSGAYDTEGSGSLPKEADNKEYSVQDLINHIAKESDNAATNILGYYVTDKSSSTYRSTIENIAGRKWDVEERNASAKMAGNVMEAIYYQNGSIIDTLSQTNFDNQRISKDIPVKVAHKIGDAYDFKHDVAIVYSESPFIISVFTNHSNYDTISKIANDVYEVLK</sequence>
<dbReference type="PANTHER" id="PTHR35333:SF3">
    <property type="entry name" value="BETA-LACTAMASE-TYPE TRANSPEPTIDASE FOLD CONTAINING PROTEIN"/>
    <property type="match status" value="1"/>
</dbReference>
<name>A0A139N2D6_STRGN</name>
<feature type="domain" description="DUF5776" evidence="3">
    <location>
        <begin position="44"/>
        <end position="107"/>
    </location>
</feature>
<organism evidence="4 5">
    <name type="scientific">Streptococcus gordonii</name>
    <dbReference type="NCBI Taxonomy" id="1302"/>
    <lineage>
        <taxon>Bacteria</taxon>
        <taxon>Bacillati</taxon>
        <taxon>Bacillota</taxon>
        <taxon>Bacilli</taxon>
        <taxon>Lactobacillales</taxon>
        <taxon>Streptococcaceae</taxon>
        <taxon>Streptococcus</taxon>
    </lineage>
</organism>
<evidence type="ECO:0000313" key="4">
    <source>
        <dbReference type="EMBL" id="KXT70196.1"/>
    </source>
</evidence>
<dbReference type="SUPFAM" id="SSF56601">
    <property type="entry name" value="beta-lactamase/transpeptidase-like"/>
    <property type="match status" value="1"/>
</dbReference>
<proteinExistence type="predicted"/>
<evidence type="ECO:0000259" key="3">
    <source>
        <dbReference type="Pfam" id="PF19087"/>
    </source>
</evidence>
<dbReference type="Pfam" id="PF19087">
    <property type="entry name" value="DUF5776"/>
    <property type="match status" value="1"/>
</dbReference>
<dbReference type="GO" id="GO:0030655">
    <property type="term" value="P:beta-lactam antibiotic catabolic process"/>
    <property type="evidence" value="ECO:0007669"/>
    <property type="project" value="InterPro"/>
</dbReference>
<feature type="chain" id="PRO_5007488063" description="Serine hydrolase" evidence="1">
    <location>
        <begin position="22"/>
        <end position="426"/>
    </location>
</feature>
<dbReference type="InterPro" id="IPR000871">
    <property type="entry name" value="Beta-lactam_class-A"/>
</dbReference>
<dbReference type="GO" id="GO:0046677">
    <property type="term" value="P:response to antibiotic"/>
    <property type="evidence" value="ECO:0007669"/>
    <property type="project" value="InterPro"/>
</dbReference>
<dbReference type="Pfam" id="PF13354">
    <property type="entry name" value="Beta-lactamase2"/>
    <property type="match status" value="1"/>
</dbReference>
<dbReference type="AlphaFoldDB" id="A0A139N2D6"/>
<dbReference type="EMBL" id="LQRC01000219">
    <property type="protein sequence ID" value="KXT70196.1"/>
    <property type="molecule type" value="Genomic_DNA"/>
</dbReference>
<evidence type="ECO:0000259" key="2">
    <source>
        <dbReference type="Pfam" id="PF13354"/>
    </source>
</evidence>
<dbReference type="PANTHER" id="PTHR35333">
    <property type="entry name" value="BETA-LACTAMASE"/>
    <property type="match status" value="1"/>
</dbReference>
<accession>A0A139N2D6</accession>